<name>A0ACB9MAL1_9MYRT</name>
<proteinExistence type="predicted"/>
<comment type="caution">
    <text evidence="1">The sequence shown here is derived from an EMBL/GenBank/DDBJ whole genome shotgun (WGS) entry which is preliminary data.</text>
</comment>
<evidence type="ECO:0000313" key="2">
    <source>
        <dbReference type="Proteomes" id="UP001057402"/>
    </source>
</evidence>
<evidence type="ECO:0000313" key="1">
    <source>
        <dbReference type="EMBL" id="KAI4319715.1"/>
    </source>
</evidence>
<dbReference type="EMBL" id="CM042889">
    <property type="protein sequence ID" value="KAI4319715.1"/>
    <property type="molecule type" value="Genomic_DNA"/>
</dbReference>
<reference evidence="2" key="1">
    <citation type="journal article" date="2023" name="Front. Plant Sci.">
        <title>Chromosomal-level genome assembly of Melastoma candidum provides insights into trichome evolution.</title>
        <authorList>
            <person name="Zhong Y."/>
            <person name="Wu W."/>
            <person name="Sun C."/>
            <person name="Zou P."/>
            <person name="Liu Y."/>
            <person name="Dai S."/>
            <person name="Zhou R."/>
        </authorList>
    </citation>
    <scope>NUCLEOTIDE SEQUENCE [LARGE SCALE GENOMIC DNA]</scope>
</reference>
<accession>A0ACB9MAL1</accession>
<keyword evidence="2" id="KW-1185">Reference proteome</keyword>
<protein>
    <submittedName>
        <fullName evidence="1">Uncharacterized protein</fullName>
    </submittedName>
</protein>
<dbReference type="Proteomes" id="UP001057402">
    <property type="component" value="Chromosome 10"/>
</dbReference>
<sequence length="103" mass="11204">MIRDGEDPIGSLHLPLPSLHTPRNISAGLPLTPNQTVPQMGRPAGARSIQLLLAMPADSHTHIAFLHLVEFRDFNLVELITTTSDKVHRYCSPGSNSSTQNLA</sequence>
<organism evidence="1 2">
    <name type="scientific">Melastoma candidum</name>
    <dbReference type="NCBI Taxonomy" id="119954"/>
    <lineage>
        <taxon>Eukaryota</taxon>
        <taxon>Viridiplantae</taxon>
        <taxon>Streptophyta</taxon>
        <taxon>Embryophyta</taxon>
        <taxon>Tracheophyta</taxon>
        <taxon>Spermatophyta</taxon>
        <taxon>Magnoliopsida</taxon>
        <taxon>eudicotyledons</taxon>
        <taxon>Gunneridae</taxon>
        <taxon>Pentapetalae</taxon>
        <taxon>rosids</taxon>
        <taxon>malvids</taxon>
        <taxon>Myrtales</taxon>
        <taxon>Melastomataceae</taxon>
        <taxon>Melastomatoideae</taxon>
        <taxon>Melastomateae</taxon>
        <taxon>Melastoma</taxon>
    </lineage>
</organism>
<gene>
    <name evidence="1" type="ORF">MLD38_033284</name>
</gene>